<evidence type="ECO:0000313" key="2">
    <source>
        <dbReference type="EMBL" id="SHF18725.1"/>
    </source>
</evidence>
<name>A0A1M4ZL95_9BACT</name>
<evidence type="ECO:0008006" key="4">
    <source>
        <dbReference type="Google" id="ProtNLM"/>
    </source>
</evidence>
<feature type="transmembrane region" description="Helical" evidence="1">
    <location>
        <begin position="73"/>
        <end position="94"/>
    </location>
</feature>
<keyword evidence="1" id="KW-0472">Membrane</keyword>
<dbReference type="RefSeq" id="WP_072835182.1">
    <property type="nucleotide sequence ID" value="NZ_FQUU01000007.1"/>
</dbReference>
<evidence type="ECO:0000256" key="1">
    <source>
        <dbReference type="SAM" id="Phobius"/>
    </source>
</evidence>
<organism evidence="2 3">
    <name type="scientific">Flavisolibacter ginsengisoli DSM 18119</name>
    <dbReference type="NCBI Taxonomy" id="1121884"/>
    <lineage>
        <taxon>Bacteria</taxon>
        <taxon>Pseudomonadati</taxon>
        <taxon>Bacteroidota</taxon>
        <taxon>Chitinophagia</taxon>
        <taxon>Chitinophagales</taxon>
        <taxon>Chitinophagaceae</taxon>
        <taxon>Flavisolibacter</taxon>
    </lineage>
</organism>
<dbReference type="EMBL" id="FQUU01000007">
    <property type="protein sequence ID" value="SHF18725.1"/>
    <property type="molecule type" value="Genomic_DNA"/>
</dbReference>
<feature type="transmembrane region" description="Helical" evidence="1">
    <location>
        <begin position="26"/>
        <end position="44"/>
    </location>
</feature>
<dbReference type="OrthoDB" id="676647at2"/>
<gene>
    <name evidence="2" type="ORF">SAMN02745131_01984</name>
</gene>
<sequence>MALVISNIIALVIYYFARKIPRIARLLFFLLFAWAACTNLNMAMNRPQEYVSFADLAFLGIYKNFINGWFAQHGAFLIAAIAIGQLLIALAMLWKGWVFKMGTIGGIIFLVAIIPLGVGSGFPFPIITAIAFYHLYRQKNVDILWKGNQHPLTDAYNR</sequence>
<reference evidence="2 3" key="1">
    <citation type="submission" date="2016-11" db="EMBL/GenBank/DDBJ databases">
        <authorList>
            <person name="Jaros S."/>
            <person name="Januszkiewicz K."/>
            <person name="Wedrychowicz H."/>
        </authorList>
    </citation>
    <scope>NUCLEOTIDE SEQUENCE [LARGE SCALE GENOMIC DNA]</scope>
    <source>
        <strain evidence="2 3">DSM 18119</strain>
    </source>
</reference>
<dbReference type="Proteomes" id="UP000184048">
    <property type="component" value="Unassembled WGS sequence"/>
</dbReference>
<protein>
    <recommendedName>
        <fullName evidence="4">DoxX-like family protein</fullName>
    </recommendedName>
</protein>
<feature type="transmembrane region" description="Helical" evidence="1">
    <location>
        <begin position="106"/>
        <end position="136"/>
    </location>
</feature>
<accession>A0A1M4ZL95</accession>
<keyword evidence="1" id="KW-0812">Transmembrane</keyword>
<keyword evidence="1" id="KW-1133">Transmembrane helix</keyword>
<dbReference type="AlphaFoldDB" id="A0A1M4ZL95"/>
<keyword evidence="3" id="KW-1185">Reference proteome</keyword>
<proteinExistence type="predicted"/>
<evidence type="ECO:0000313" key="3">
    <source>
        <dbReference type="Proteomes" id="UP000184048"/>
    </source>
</evidence>
<dbReference type="STRING" id="1121884.SAMN02745131_01984"/>